<gene>
    <name evidence="2" type="ORF">NPX36_05105</name>
</gene>
<dbReference type="InterPro" id="IPR010718">
    <property type="entry name" value="DUF1294"/>
</dbReference>
<name>A0ABY5NV40_9FLAO</name>
<dbReference type="Pfam" id="PF06961">
    <property type="entry name" value="DUF1294"/>
    <property type="match status" value="1"/>
</dbReference>
<dbReference type="EMBL" id="CP102382">
    <property type="protein sequence ID" value="UUV22419.1"/>
    <property type="molecule type" value="Genomic_DNA"/>
</dbReference>
<keyword evidence="1" id="KW-0812">Transmembrane</keyword>
<keyword evidence="1" id="KW-0472">Membrane</keyword>
<feature type="transmembrane region" description="Helical" evidence="1">
    <location>
        <begin position="38"/>
        <end position="55"/>
    </location>
</feature>
<evidence type="ECO:0000256" key="1">
    <source>
        <dbReference type="SAM" id="Phobius"/>
    </source>
</evidence>
<feature type="transmembrane region" description="Helical" evidence="1">
    <location>
        <begin position="6"/>
        <end position="22"/>
    </location>
</feature>
<accession>A0ABY5NV40</accession>
<keyword evidence="1" id="KW-1133">Transmembrane helix</keyword>
<sequence>MTKILFIYLIIVNYIAFSLYHLDKQRAIKGKQRISEKNLLTIAALGGTLGAYLGMQKYRHKTKKLSFQLWFYGILILQIIFFFAFYKKRFFV</sequence>
<dbReference type="RefSeq" id="WP_257500336.1">
    <property type="nucleotide sequence ID" value="NZ_CP102382.1"/>
</dbReference>
<feature type="transmembrane region" description="Helical" evidence="1">
    <location>
        <begin position="67"/>
        <end position="86"/>
    </location>
</feature>
<proteinExistence type="predicted"/>
<protein>
    <submittedName>
        <fullName evidence="2">DUF1294 domain-containing protein</fullName>
    </submittedName>
</protein>
<evidence type="ECO:0000313" key="3">
    <source>
        <dbReference type="Proteomes" id="UP001317001"/>
    </source>
</evidence>
<reference evidence="2 3" key="1">
    <citation type="submission" date="2022-08" db="EMBL/GenBank/DDBJ databases">
        <title>Myroides zhujiangensis sp. nov., a novel bacterium isolated from sediment in the Pearl River Estuary.</title>
        <authorList>
            <person name="Cui L."/>
        </authorList>
    </citation>
    <scope>NUCLEOTIDE SEQUENCE [LARGE SCALE GENOMIC DNA]</scope>
    <source>
        <strain evidence="2 3">SCSIO 72103</strain>
    </source>
</reference>
<dbReference type="Proteomes" id="UP001317001">
    <property type="component" value="Chromosome"/>
</dbReference>
<organism evidence="2 3">
    <name type="scientific">Paenimyroides aestuarii</name>
    <dbReference type="NCBI Taxonomy" id="2968490"/>
    <lineage>
        <taxon>Bacteria</taxon>
        <taxon>Pseudomonadati</taxon>
        <taxon>Bacteroidota</taxon>
        <taxon>Flavobacteriia</taxon>
        <taxon>Flavobacteriales</taxon>
        <taxon>Flavobacteriaceae</taxon>
        <taxon>Paenimyroides</taxon>
    </lineage>
</organism>
<keyword evidence="3" id="KW-1185">Reference proteome</keyword>
<evidence type="ECO:0000313" key="2">
    <source>
        <dbReference type="EMBL" id="UUV22419.1"/>
    </source>
</evidence>